<sequence>MSEQPQAIRTRLAWARVDPEARQAMLRLDQVGADQIDPTLRGLIWMRASHLNGCAFCLDLHSADAAERGETLQRLVVVGAWNEAPHLFTEREQAALALTDAVTRLGEHGVPDAVWAAAAEQFDEKELVRVLMAIVTINGWNRLAVATHAHVRPRH</sequence>
<evidence type="ECO:0000313" key="2">
    <source>
        <dbReference type="EMBL" id="GAA4520464.1"/>
    </source>
</evidence>
<dbReference type="InterPro" id="IPR029032">
    <property type="entry name" value="AhpD-like"/>
</dbReference>
<dbReference type="InterPro" id="IPR004675">
    <property type="entry name" value="AhpD_core"/>
</dbReference>
<dbReference type="Pfam" id="PF02627">
    <property type="entry name" value="CMD"/>
    <property type="match status" value="1"/>
</dbReference>
<evidence type="ECO:0000259" key="1">
    <source>
        <dbReference type="Pfam" id="PF02627"/>
    </source>
</evidence>
<dbReference type="Proteomes" id="UP001500503">
    <property type="component" value="Unassembled WGS sequence"/>
</dbReference>
<dbReference type="PANTHER" id="PTHR34846:SF10">
    <property type="entry name" value="CYTOPLASMIC PROTEIN"/>
    <property type="match status" value="1"/>
</dbReference>
<evidence type="ECO:0000313" key="3">
    <source>
        <dbReference type="Proteomes" id="UP001500503"/>
    </source>
</evidence>
<dbReference type="PANTHER" id="PTHR34846">
    <property type="entry name" value="4-CARBOXYMUCONOLACTONE DECARBOXYLASE FAMILY PROTEIN (AFU_ORTHOLOGUE AFUA_6G11590)"/>
    <property type="match status" value="1"/>
</dbReference>
<protein>
    <submittedName>
        <fullName evidence="2">Carboxymuconolactone decarboxylase family protein</fullName>
    </submittedName>
</protein>
<keyword evidence="3" id="KW-1185">Reference proteome</keyword>
<accession>A0ABP8R829</accession>
<gene>
    <name evidence="2" type="ORF">GCM10023191_097450</name>
</gene>
<name>A0ABP8R829_9ACTN</name>
<dbReference type="SUPFAM" id="SSF69118">
    <property type="entry name" value="AhpD-like"/>
    <property type="match status" value="1"/>
</dbReference>
<proteinExistence type="predicted"/>
<dbReference type="Gene3D" id="1.20.1290.10">
    <property type="entry name" value="AhpD-like"/>
    <property type="match status" value="1"/>
</dbReference>
<feature type="domain" description="Carboxymuconolactone decarboxylase-like" evidence="1">
    <location>
        <begin position="19"/>
        <end position="100"/>
    </location>
</feature>
<organism evidence="2 3">
    <name type="scientific">Actinoallomurus oryzae</name>
    <dbReference type="NCBI Taxonomy" id="502180"/>
    <lineage>
        <taxon>Bacteria</taxon>
        <taxon>Bacillati</taxon>
        <taxon>Actinomycetota</taxon>
        <taxon>Actinomycetes</taxon>
        <taxon>Streptosporangiales</taxon>
        <taxon>Thermomonosporaceae</taxon>
        <taxon>Actinoallomurus</taxon>
    </lineage>
</organism>
<reference evidence="3" key="1">
    <citation type="journal article" date="2019" name="Int. J. Syst. Evol. Microbiol.">
        <title>The Global Catalogue of Microorganisms (GCM) 10K type strain sequencing project: providing services to taxonomists for standard genome sequencing and annotation.</title>
        <authorList>
            <consortium name="The Broad Institute Genomics Platform"/>
            <consortium name="The Broad Institute Genome Sequencing Center for Infectious Disease"/>
            <person name="Wu L."/>
            <person name="Ma J."/>
        </authorList>
    </citation>
    <scope>NUCLEOTIDE SEQUENCE [LARGE SCALE GENOMIC DNA]</scope>
    <source>
        <strain evidence="3">JCM 17933</strain>
    </source>
</reference>
<dbReference type="InterPro" id="IPR003779">
    <property type="entry name" value="CMD-like"/>
</dbReference>
<comment type="caution">
    <text evidence="2">The sequence shown here is derived from an EMBL/GenBank/DDBJ whole genome shotgun (WGS) entry which is preliminary data.</text>
</comment>
<dbReference type="NCBIfam" id="TIGR00778">
    <property type="entry name" value="ahpD_dom"/>
    <property type="match status" value="1"/>
</dbReference>
<dbReference type="RefSeq" id="WP_345475466.1">
    <property type="nucleotide sequence ID" value="NZ_BAABHF010000066.1"/>
</dbReference>
<dbReference type="EMBL" id="BAABHF010000066">
    <property type="protein sequence ID" value="GAA4520464.1"/>
    <property type="molecule type" value="Genomic_DNA"/>
</dbReference>